<dbReference type="CDD" id="cd00063">
    <property type="entry name" value="FN3"/>
    <property type="match status" value="6"/>
</dbReference>
<dbReference type="InterPro" id="IPR013783">
    <property type="entry name" value="Ig-like_fold"/>
</dbReference>
<dbReference type="SUPFAM" id="SSF49265">
    <property type="entry name" value="Fibronectin type III"/>
    <property type="match status" value="4"/>
</dbReference>
<dbReference type="PROSITE" id="PS51123">
    <property type="entry name" value="OMPA_2"/>
    <property type="match status" value="1"/>
</dbReference>
<keyword evidence="3" id="KW-0624">Polysaccharide degradation</keyword>
<feature type="domain" description="OmpA-like" evidence="8">
    <location>
        <begin position="1621"/>
        <end position="1730"/>
    </location>
</feature>
<evidence type="ECO:0000256" key="3">
    <source>
        <dbReference type="ARBA" id="ARBA00023326"/>
    </source>
</evidence>
<dbReference type="Pfam" id="PF19076">
    <property type="entry name" value="CshA_repeat"/>
    <property type="match status" value="1"/>
</dbReference>
<comment type="caution">
    <text evidence="9">The sequence shown here is derived from an EMBL/GenBank/DDBJ whole genome shotgun (WGS) entry which is preliminary data.</text>
</comment>
<evidence type="ECO:0000256" key="5">
    <source>
        <dbReference type="SAM" id="MobiDB-lite"/>
    </source>
</evidence>
<name>A0ABS5YZ98_9ACTN</name>
<dbReference type="SUPFAM" id="SSF101898">
    <property type="entry name" value="NHL repeat"/>
    <property type="match status" value="1"/>
</dbReference>
<feature type="domain" description="Fibronectin type-III" evidence="7">
    <location>
        <begin position="962"/>
        <end position="1053"/>
    </location>
</feature>
<evidence type="ECO:0000259" key="8">
    <source>
        <dbReference type="PROSITE" id="PS51123"/>
    </source>
</evidence>
<dbReference type="InterPro" id="IPR036116">
    <property type="entry name" value="FN3_sf"/>
</dbReference>
<dbReference type="InterPro" id="IPR036737">
    <property type="entry name" value="OmpA-like_sf"/>
</dbReference>
<dbReference type="PRINTS" id="PR00014">
    <property type="entry name" value="FNTYPEIII"/>
</dbReference>
<feature type="region of interest" description="Disordered" evidence="5">
    <location>
        <begin position="1444"/>
        <end position="1463"/>
    </location>
</feature>
<reference evidence="9 10" key="1">
    <citation type="submission" date="2021-06" db="EMBL/GenBank/DDBJ databases">
        <title>Actinoplanes lichenicola sp. nov., and Actinoplanes ovalisporus sp. nov., isolated from lichen in Thailand.</title>
        <authorList>
            <person name="Saeng-In P."/>
            <person name="Kanchanasin P."/>
            <person name="Yuki M."/>
            <person name="Kudo T."/>
            <person name="Ohkuma M."/>
            <person name="Phongsopitanun W."/>
            <person name="Tanasupawat S."/>
        </authorList>
    </citation>
    <scope>NUCLEOTIDE SEQUENCE [LARGE SCALE GENOMIC DNA]</scope>
    <source>
        <strain evidence="9 10">NBRC 110975</strain>
    </source>
</reference>
<keyword evidence="2" id="KW-0378">Hydrolase</keyword>
<feature type="domain" description="Fibronectin type-III" evidence="7">
    <location>
        <begin position="1150"/>
        <end position="1244"/>
    </location>
</feature>
<feature type="domain" description="Fibronectin type-III" evidence="7">
    <location>
        <begin position="768"/>
        <end position="862"/>
    </location>
</feature>
<dbReference type="Gene3D" id="3.30.1330.60">
    <property type="entry name" value="OmpA-like domain"/>
    <property type="match status" value="1"/>
</dbReference>
<evidence type="ECO:0000313" key="9">
    <source>
        <dbReference type="EMBL" id="MBU2668769.1"/>
    </source>
</evidence>
<dbReference type="SUPFAM" id="SSF103088">
    <property type="entry name" value="OmpA-like"/>
    <property type="match status" value="1"/>
</dbReference>
<accession>A0ABS5YZ98</accession>
<evidence type="ECO:0000313" key="10">
    <source>
        <dbReference type="Proteomes" id="UP001519654"/>
    </source>
</evidence>
<dbReference type="SMART" id="SM00060">
    <property type="entry name" value="FN3"/>
    <property type="match status" value="7"/>
</dbReference>
<keyword evidence="1" id="KW-0677">Repeat</keyword>
<feature type="domain" description="Fibronectin type-III" evidence="7">
    <location>
        <begin position="1256"/>
        <end position="1340"/>
    </location>
</feature>
<sequence>MFRKTSQAAAAGLVGLALLAVPAPAAAVVVGTYDATVLAGDGVAGPPVDHSLTKVGNPYNIAFDPSGDMYFTDSYDCGVVKLTTGGDLTVIGGENGCGNATPGTTMQVGDPRAIARHNGDTYIGDALDDQIVKIDSHGALSIVSGPNNYQPLTSGPLSSTGIQYPSSFEVVGDTLYLVAYRQAAKVDLNTMQLTLIAGNGTNSAGVAGPATQSPMGILSGIAVATDGTVYLSDQNFARIYRVTPGGTLSTVTTGSNWPTSLAMSPAGDLFAGLGNSTVVRVDTTATNGADAWTPMAGSGSSGPPVTGPALNTPMFYPRGLAFSPAGDLHVAAYLDPAIVKLTLSSAPVAPQPPTLPVAQAGNASATVSWTAPTNNGGSAVTSYTAQAYQAGVAVAGKTCTATAPTVTCTIAGLTNGTAYTYRVTATNSAGTSGASADSPAVTPVAPPSSTMDLTIVAGNGGTAIPVDHDRTKIGTPWGLTFDPSGDMYIADSSYCRIMRMTTSADLTVVAGSGGCNMATPGTPTRVGFPYAIARHNGDTFIGDRLSNAIQKIDSQGVLSTVSGSLPFSTLTNGPLFAATVNYPSSFVVVGDTLYLTSAQQAAKVNLNTMQLTLIAGTGFDGTAAVGGPATASPMGYLGGIAVATDGTVYLGDQWHNQIYRVAPNGTLSIVTTAAAAVTSLALSPAGVLYAALSNYRVVRVDTTATNGTNAYTTVAGTGAVGVAVNGPGLSSPIYRSIAMAFSPAGDLHVAVANAPTVVKLTPSSAPVAPQPPTLPVALVGDESAVVSWTAPLVNGGSPVTSYTAQAYQAGVAVPGKSCTTATLTCTVQGLTNGVSYTYRVTATNSAGTSSASAGSPAVTAFGPPDPPALGAASTTAPGSATLAWTAPADNGGTPVTSYTVQAYQGGVAVAGKSCTTATLSCTVSGLMNGTTYTLRVSATTAFTTGAETADSATVTPIGPPNAPAIASVVNGSGQATVTWTAPVGTGGSAVTSYTVQAYQAGVAVTGRTCTTATLSCTVPGLTNGVTYTYRVAAANIAGAGAESVDSAAVQALGPPDAPTAGLASSSASGDATLAWTAPVNDGGTAVVAYTVQAYQAGVAVTGKTCATATLACTVSGLTNGTAYTLRVSATTAFTTGAESADSAPVTPVGPPGAPTIASVLGGSGQATLTWTAPVFTGGAPITSYLVQAYQGGVAVTGKTCTTATLTCTVSGLTNGTAYTLRVTAGNGTTTGPASADSTSVTPLAPVVPVIPAVIAAPGTPTVRAGTSSITVSWPASTSSTVTGYTAVAAPGGNSCTSATTTCVIGAEAGKSYTVTVTAQGTGVSSAPSAASESVTPTAPVAPTTVPVSAPQTLTTDKGRLSLALPSQQITVIGTGFAPNSTTQVVLYSTPTVLGTTTTDGTGSFALPVTVPASLAAGDHTFLAQGVDTDGSARQMSLPVTVPPTSTGTSGNGGENQNTTLPVPSGGRITLLDANGDAVRLVTIPGQGTYALDSATGRITFAPIRGFTGRATAVRYRITDSVGTVVTGTYTAVVASAVRLSVPTRLVTTVDGTALVRVAPAGRHTVTLWSTVGGKRVSFGRATATGTVVPVPLNALARRMAARPGGYVVTVTTGRAGITSRLVLQHFELTRSVYFAPDSAAVSRDQASYLAGLRSQLAGVRAITCTGWTDNTGTDAWARKLAARRAQEVCRTLTAGLGIRGILVSRGKATTGNDSATGKAHNRRTEIMLHY</sequence>
<proteinExistence type="predicted"/>
<keyword evidence="6" id="KW-0732">Signal</keyword>
<dbReference type="Pfam" id="PF00041">
    <property type="entry name" value="fn3"/>
    <property type="match status" value="6"/>
</dbReference>
<dbReference type="SUPFAM" id="SSF63829">
    <property type="entry name" value="Calcium-dependent phosphotriesterase"/>
    <property type="match status" value="2"/>
</dbReference>
<keyword evidence="2" id="KW-0326">Glycosidase</keyword>
<feature type="chain" id="PRO_5046744536" evidence="6">
    <location>
        <begin position="28"/>
        <end position="1730"/>
    </location>
</feature>
<dbReference type="RefSeq" id="WP_215793004.1">
    <property type="nucleotide sequence ID" value="NZ_JAHKKG010000012.1"/>
</dbReference>
<feature type="domain" description="Fibronectin type-III" evidence="7">
    <location>
        <begin position="1054"/>
        <end position="1149"/>
    </location>
</feature>
<evidence type="ECO:0000256" key="2">
    <source>
        <dbReference type="ARBA" id="ARBA00023295"/>
    </source>
</evidence>
<keyword evidence="10" id="KW-1185">Reference proteome</keyword>
<feature type="compositionally biased region" description="Low complexity" evidence="5">
    <location>
        <begin position="1444"/>
        <end position="1459"/>
    </location>
</feature>
<evidence type="ECO:0000256" key="1">
    <source>
        <dbReference type="ARBA" id="ARBA00022737"/>
    </source>
</evidence>
<evidence type="ECO:0000256" key="6">
    <source>
        <dbReference type="SAM" id="SignalP"/>
    </source>
</evidence>
<evidence type="ECO:0000259" key="7">
    <source>
        <dbReference type="PROSITE" id="PS50853"/>
    </source>
</evidence>
<organism evidence="9 10">
    <name type="scientific">Paractinoplanes bogorensis</name>
    <dbReference type="NCBI Taxonomy" id="1610840"/>
    <lineage>
        <taxon>Bacteria</taxon>
        <taxon>Bacillati</taxon>
        <taxon>Actinomycetota</taxon>
        <taxon>Actinomycetes</taxon>
        <taxon>Micromonosporales</taxon>
        <taxon>Micromonosporaceae</taxon>
        <taxon>Paractinoplanes</taxon>
    </lineage>
</organism>
<dbReference type="CDD" id="cd07185">
    <property type="entry name" value="OmpA_C-like"/>
    <property type="match status" value="1"/>
</dbReference>
<feature type="domain" description="Fibronectin type-III" evidence="7">
    <location>
        <begin position="863"/>
        <end position="960"/>
    </location>
</feature>
<dbReference type="InterPro" id="IPR003961">
    <property type="entry name" value="FN3_dom"/>
</dbReference>
<evidence type="ECO:0000256" key="4">
    <source>
        <dbReference type="PROSITE-ProRule" id="PRU00473"/>
    </source>
</evidence>
<keyword evidence="3" id="KW-0119">Carbohydrate metabolism</keyword>
<dbReference type="Gene3D" id="2.40.10.500">
    <property type="match status" value="2"/>
</dbReference>
<dbReference type="InterPro" id="IPR026395">
    <property type="entry name" value="CshA_fibril"/>
</dbReference>
<dbReference type="EMBL" id="JAHKKG010000012">
    <property type="protein sequence ID" value="MBU2668769.1"/>
    <property type="molecule type" value="Genomic_DNA"/>
</dbReference>
<keyword evidence="4" id="KW-0472">Membrane</keyword>
<dbReference type="Gene3D" id="2.60.40.10">
    <property type="entry name" value="Immunoglobulins"/>
    <property type="match status" value="6"/>
</dbReference>
<dbReference type="InterPro" id="IPR011042">
    <property type="entry name" value="6-blade_b-propeller_TolB-like"/>
</dbReference>
<dbReference type="InterPro" id="IPR050964">
    <property type="entry name" value="Striated_Muscle_Regulatory"/>
</dbReference>
<feature type="domain" description="Fibronectin type-III" evidence="7">
    <location>
        <begin position="349"/>
        <end position="445"/>
    </location>
</feature>
<dbReference type="PANTHER" id="PTHR13817">
    <property type="entry name" value="TITIN"/>
    <property type="match status" value="1"/>
</dbReference>
<dbReference type="Proteomes" id="UP001519654">
    <property type="component" value="Unassembled WGS sequence"/>
</dbReference>
<dbReference type="InterPro" id="IPR006665">
    <property type="entry name" value="OmpA-like"/>
</dbReference>
<protein>
    <submittedName>
        <fullName evidence="9">Fibronectin type III domain-containing protein</fullName>
    </submittedName>
</protein>
<dbReference type="PROSITE" id="PS50853">
    <property type="entry name" value="FN3"/>
    <property type="match status" value="7"/>
</dbReference>
<dbReference type="PANTHER" id="PTHR13817:SF73">
    <property type="entry name" value="FIBRONECTIN TYPE-III DOMAIN-CONTAINING PROTEIN"/>
    <property type="match status" value="1"/>
</dbReference>
<feature type="signal peptide" evidence="6">
    <location>
        <begin position="1"/>
        <end position="27"/>
    </location>
</feature>
<dbReference type="Gene3D" id="2.120.10.30">
    <property type="entry name" value="TolB, C-terminal domain"/>
    <property type="match status" value="2"/>
</dbReference>
<gene>
    <name evidence="9" type="ORF">KOI35_35190</name>
</gene>